<organism evidence="1 2">
    <name type="scientific">Pontivivens marinum</name>
    <dbReference type="NCBI Taxonomy" id="1690039"/>
    <lineage>
        <taxon>Bacteria</taxon>
        <taxon>Pseudomonadati</taxon>
        <taxon>Pseudomonadota</taxon>
        <taxon>Alphaproteobacteria</taxon>
        <taxon>Rhodobacterales</taxon>
        <taxon>Paracoccaceae</taxon>
        <taxon>Pontivivens</taxon>
    </lineage>
</organism>
<dbReference type="Proteomes" id="UP000220034">
    <property type="component" value="Unassembled WGS sequence"/>
</dbReference>
<dbReference type="AlphaFoldDB" id="A0A2C9CWA9"/>
<reference evidence="2" key="1">
    <citation type="submission" date="2017-09" db="EMBL/GenBank/DDBJ databases">
        <authorList>
            <person name="Varghese N."/>
            <person name="Submissions S."/>
        </authorList>
    </citation>
    <scope>NUCLEOTIDE SEQUENCE [LARGE SCALE GENOMIC DNA]</scope>
    <source>
        <strain evidence="2">C7</strain>
    </source>
</reference>
<proteinExistence type="predicted"/>
<keyword evidence="2" id="KW-1185">Reference proteome</keyword>
<evidence type="ECO:0000313" key="2">
    <source>
        <dbReference type="Proteomes" id="UP000220034"/>
    </source>
</evidence>
<dbReference type="OrthoDB" id="10004981at2"/>
<dbReference type="RefSeq" id="WP_097932287.1">
    <property type="nucleotide sequence ID" value="NZ_OCTN01000014.1"/>
</dbReference>
<dbReference type="EMBL" id="OCTN01000014">
    <property type="protein sequence ID" value="SOH95636.1"/>
    <property type="molecule type" value="Genomic_DNA"/>
</dbReference>
<evidence type="ECO:0000313" key="1">
    <source>
        <dbReference type="EMBL" id="SOH95636.1"/>
    </source>
</evidence>
<protein>
    <submittedName>
        <fullName evidence="1">Uncharacterized protein</fullName>
    </submittedName>
</protein>
<gene>
    <name evidence="1" type="ORF">SAMN06273572_1145</name>
</gene>
<name>A0A2C9CWA9_9RHOB</name>
<sequence length="91" mass="10473">MTKPQPTALRSDAEVLTSKIDEMRVDIRKLMPLLNLLESANPDQMTSFAERLLAFMQQIDEGYHDQAKAFYALRTEVRDINAKLNFLIEDS</sequence>
<accession>A0A2C9CWA9</accession>